<proteinExistence type="predicted"/>
<dbReference type="Proteomes" id="UP000593605">
    <property type="component" value="Chromosome"/>
</dbReference>
<dbReference type="SUPFAM" id="SSF51735">
    <property type="entry name" value="NAD(P)-binding Rossmann-fold domains"/>
    <property type="match status" value="1"/>
</dbReference>
<feature type="domain" description="Gfo/Idh/MocA-like oxidoreductase N-terminal" evidence="1">
    <location>
        <begin position="5"/>
        <end position="120"/>
    </location>
</feature>
<reference evidence="3 4" key="1">
    <citation type="submission" date="2020-10" db="EMBL/GenBank/DDBJ databases">
        <title>Complete genome of Cruoricapor ignavus strain M1214 isolated from the blood culture of a febrile patient.</title>
        <authorList>
            <person name="Guglielmino C.J.D."/>
        </authorList>
    </citation>
    <scope>NUCLEOTIDE SEQUENCE [LARGE SCALE GENOMIC DNA]</scope>
    <source>
        <strain evidence="3 4">M1214</strain>
    </source>
</reference>
<dbReference type="InterPro" id="IPR000683">
    <property type="entry name" value="Gfo/Idh/MocA-like_OxRdtase_N"/>
</dbReference>
<accession>A0A7M1T1D1</accession>
<evidence type="ECO:0000313" key="4">
    <source>
        <dbReference type="Proteomes" id="UP000593605"/>
    </source>
</evidence>
<dbReference type="PANTHER" id="PTHR43249:SF1">
    <property type="entry name" value="D-GLUCOSIDE 3-DEHYDROGENASE"/>
    <property type="match status" value="1"/>
</dbReference>
<dbReference type="AlphaFoldDB" id="A0A7M1T1D1"/>
<evidence type="ECO:0000313" key="3">
    <source>
        <dbReference type="EMBL" id="QOR73650.1"/>
    </source>
</evidence>
<dbReference type="PANTHER" id="PTHR43249">
    <property type="entry name" value="UDP-N-ACETYL-2-AMINO-2-DEOXY-D-GLUCURONATE OXIDASE"/>
    <property type="match status" value="1"/>
</dbReference>
<dbReference type="Gene3D" id="3.30.360.10">
    <property type="entry name" value="Dihydrodipicolinate Reductase, domain 2"/>
    <property type="match status" value="1"/>
</dbReference>
<protein>
    <submittedName>
        <fullName evidence="3">Gfo/Idh/MocA family oxidoreductase</fullName>
    </submittedName>
</protein>
<dbReference type="KEGG" id="civ:IMZ16_09065"/>
<dbReference type="EMBL" id="CP063145">
    <property type="protein sequence ID" value="QOR73650.1"/>
    <property type="molecule type" value="Genomic_DNA"/>
</dbReference>
<dbReference type="GO" id="GO:0000166">
    <property type="term" value="F:nucleotide binding"/>
    <property type="evidence" value="ECO:0007669"/>
    <property type="project" value="InterPro"/>
</dbReference>
<dbReference type="InterPro" id="IPR036291">
    <property type="entry name" value="NAD(P)-bd_dom_sf"/>
</dbReference>
<evidence type="ECO:0000259" key="1">
    <source>
        <dbReference type="Pfam" id="PF01408"/>
    </source>
</evidence>
<sequence length="344" mass="38644">MKDKIRFAVVGGGHIGCRHADLINRNEDCVLDSIVDIREDVRPVAARYNADFYGGLEEFLHSENNADVVVIATPNGLHFEQAMHCISHGKHIVLEKPMALNINEAKEIISHADNKGVKIFMVMQNRYSPPATWLKKVVESGVLGRILMLQINCFWNRDERYYIKNSWRGTKNLDGGTLFTQFSHFIDILYWIFGDISDVQSVMDNFTHQHLTDFEDTGIVTFRLSDGGLGSLNFTTSVWDSNLQSSLTVIAENGSIKIGGQYMDTVNYCHIKNYEMPEIAPTNGSNDYGCYKGSAANHHFVIENVVEVLNNNGEISVPAEDGRNVISIIERMYSCRLSSANTPK</sequence>
<dbReference type="InterPro" id="IPR055170">
    <property type="entry name" value="GFO_IDH_MocA-like_dom"/>
</dbReference>
<dbReference type="Pfam" id="PF22725">
    <property type="entry name" value="GFO_IDH_MocA_C3"/>
    <property type="match status" value="1"/>
</dbReference>
<feature type="domain" description="GFO/IDH/MocA-like oxidoreductase" evidence="2">
    <location>
        <begin position="134"/>
        <end position="256"/>
    </location>
</feature>
<evidence type="ECO:0000259" key="2">
    <source>
        <dbReference type="Pfam" id="PF22725"/>
    </source>
</evidence>
<dbReference type="InterPro" id="IPR052515">
    <property type="entry name" value="Gfo/Idh/MocA_Oxidoreductase"/>
</dbReference>
<name>A0A7M1T1D1_9FLAO</name>
<gene>
    <name evidence="3" type="ORF">IMZ16_09065</name>
</gene>
<dbReference type="Gene3D" id="3.40.50.720">
    <property type="entry name" value="NAD(P)-binding Rossmann-like Domain"/>
    <property type="match status" value="1"/>
</dbReference>
<dbReference type="SUPFAM" id="SSF55347">
    <property type="entry name" value="Glyceraldehyde-3-phosphate dehydrogenase-like, C-terminal domain"/>
    <property type="match status" value="1"/>
</dbReference>
<dbReference type="Pfam" id="PF01408">
    <property type="entry name" value="GFO_IDH_MocA"/>
    <property type="match status" value="1"/>
</dbReference>
<organism evidence="3 4">
    <name type="scientific">Cruoricaptor ignavus</name>
    <dbReference type="NCBI Taxonomy" id="1118202"/>
    <lineage>
        <taxon>Bacteria</taxon>
        <taxon>Pseudomonadati</taxon>
        <taxon>Bacteroidota</taxon>
        <taxon>Flavobacteriia</taxon>
        <taxon>Flavobacteriales</taxon>
        <taxon>Weeksellaceae</taxon>
        <taxon>Cruoricaptor</taxon>
    </lineage>
</organism>
<dbReference type="RefSeq" id="WP_193439767.1">
    <property type="nucleotide sequence ID" value="NZ_CP063145.1"/>
</dbReference>